<reference evidence="6" key="1">
    <citation type="submission" date="2019-08" db="EMBL/GenBank/DDBJ databases">
        <authorList>
            <person name="Kucharzyk K."/>
            <person name="Murdoch R.W."/>
            <person name="Higgins S."/>
            <person name="Loffler F."/>
        </authorList>
    </citation>
    <scope>NUCLEOTIDE SEQUENCE</scope>
</reference>
<evidence type="ECO:0000256" key="3">
    <source>
        <dbReference type="ARBA" id="ARBA00023237"/>
    </source>
</evidence>
<sequence>MGGLHLEVLKNGWESRGYVDNPDKPGLEAQGDVNPVIAEEPNHVIIWVQKRRVRIYHQGAKVLDSPTNLYPEIKMDRLRFSGWDRHSAPFISNLKITTASPDMRSKLLTEGKLISYGIYFDSGKDVVKPESYASVKEIAAVLTENPDVRIKIVGHTDSDGQDALNMDLSKRRAANVKVYLTKEFSIDGARIETDGSGETQPIADNKSPEGKAKNRRVEFIKL</sequence>
<comment type="subcellular location">
    <subcellularLocation>
        <location evidence="1">Cell outer membrane</location>
    </subcellularLocation>
</comment>
<dbReference type="InterPro" id="IPR006665">
    <property type="entry name" value="OmpA-like"/>
</dbReference>
<evidence type="ECO:0000256" key="1">
    <source>
        <dbReference type="ARBA" id="ARBA00004442"/>
    </source>
</evidence>
<keyword evidence="3" id="KW-0998">Cell outer membrane</keyword>
<evidence type="ECO:0000256" key="2">
    <source>
        <dbReference type="ARBA" id="ARBA00023136"/>
    </source>
</evidence>
<dbReference type="CDD" id="cd07185">
    <property type="entry name" value="OmpA_C-like"/>
    <property type="match status" value="1"/>
</dbReference>
<evidence type="ECO:0000259" key="5">
    <source>
        <dbReference type="PROSITE" id="PS51123"/>
    </source>
</evidence>
<protein>
    <recommendedName>
        <fullName evidence="5">OmpA-like domain-containing protein</fullName>
    </recommendedName>
</protein>
<dbReference type="PROSITE" id="PS51123">
    <property type="entry name" value="OMPA_2"/>
    <property type="match status" value="1"/>
</dbReference>
<dbReference type="PANTHER" id="PTHR30329:SF21">
    <property type="entry name" value="LIPOPROTEIN YIAD-RELATED"/>
    <property type="match status" value="1"/>
</dbReference>
<dbReference type="AlphaFoldDB" id="A0A645F756"/>
<dbReference type="EMBL" id="VSSQ01055268">
    <property type="protein sequence ID" value="MPN09179.1"/>
    <property type="molecule type" value="Genomic_DNA"/>
</dbReference>
<keyword evidence="2" id="KW-0472">Membrane</keyword>
<dbReference type="SUPFAM" id="SSF103088">
    <property type="entry name" value="OmpA-like"/>
    <property type="match status" value="1"/>
</dbReference>
<dbReference type="Pfam" id="PF00691">
    <property type="entry name" value="OmpA"/>
    <property type="match status" value="1"/>
</dbReference>
<comment type="caution">
    <text evidence="6">The sequence shown here is derived from an EMBL/GenBank/DDBJ whole genome shotgun (WGS) entry which is preliminary data.</text>
</comment>
<organism evidence="6">
    <name type="scientific">bioreactor metagenome</name>
    <dbReference type="NCBI Taxonomy" id="1076179"/>
    <lineage>
        <taxon>unclassified sequences</taxon>
        <taxon>metagenomes</taxon>
        <taxon>ecological metagenomes</taxon>
    </lineage>
</organism>
<evidence type="ECO:0000256" key="4">
    <source>
        <dbReference type="SAM" id="MobiDB-lite"/>
    </source>
</evidence>
<name>A0A645F756_9ZZZZ</name>
<dbReference type="Gene3D" id="3.30.1330.60">
    <property type="entry name" value="OmpA-like domain"/>
    <property type="match status" value="1"/>
</dbReference>
<evidence type="ECO:0000313" key="6">
    <source>
        <dbReference type="EMBL" id="MPN09179.1"/>
    </source>
</evidence>
<dbReference type="InterPro" id="IPR036737">
    <property type="entry name" value="OmpA-like_sf"/>
</dbReference>
<proteinExistence type="predicted"/>
<feature type="region of interest" description="Disordered" evidence="4">
    <location>
        <begin position="191"/>
        <end position="214"/>
    </location>
</feature>
<dbReference type="InterPro" id="IPR050330">
    <property type="entry name" value="Bact_OuterMem_StrucFunc"/>
</dbReference>
<feature type="domain" description="OmpA-like" evidence="5">
    <location>
        <begin position="107"/>
        <end position="222"/>
    </location>
</feature>
<dbReference type="PANTHER" id="PTHR30329">
    <property type="entry name" value="STATOR ELEMENT OF FLAGELLAR MOTOR COMPLEX"/>
    <property type="match status" value="1"/>
</dbReference>
<accession>A0A645F756</accession>
<dbReference type="PRINTS" id="PR01021">
    <property type="entry name" value="OMPADOMAIN"/>
</dbReference>
<dbReference type="GO" id="GO:0009279">
    <property type="term" value="C:cell outer membrane"/>
    <property type="evidence" value="ECO:0007669"/>
    <property type="project" value="UniProtKB-SubCell"/>
</dbReference>
<gene>
    <name evidence="6" type="ORF">SDC9_156467</name>
</gene>
<dbReference type="InterPro" id="IPR006664">
    <property type="entry name" value="OMP_bac"/>
</dbReference>